<name>A0A7J6RNI1_PEROL</name>
<sequence>MPYINCTTSLSTKHEALTESLEKERVELVGGRTLNFRQVATDMHGPYARLWECGVMMARFLSFTEELTGKHFAVELGCGFAAPSIAMQGRVARVVATDLPEAEQSCQADEWHALDWASPDLSWLQDNSIDVLVASDAVYNVDGAKLFFSVLKALRPKLKDDVCMFMTHKHRHDDVDELLVDGLETAGWDGEELPIDEWPEMDGYVHPAIDLWKLTLLPADH</sequence>
<dbReference type="InterPro" id="IPR019410">
    <property type="entry name" value="Methyltransf_16"/>
</dbReference>
<keyword evidence="2" id="KW-1185">Reference proteome</keyword>
<accession>A0A7J6RNI1</accession>
<comment type="caution">
    <text evidence="1">The sequence shown here is derived from an EMBL/GenBank/DDBJ whole genome shotgun (WGS) entry which is preliminary data.</text>
</comment>
<dbReference type="OMA" id="CAIVMAR"/>
<evidence type="ECO:0000313" key="1">
    <source>
        <dbReference type="EMBL" id="KAF4722329.1"/>
    </source>
</evidence>
<organism evidence="1 2">
    <name type="scientific">Perkinsus olseni</name>
    <name type="common">Perkinsus atlanticus</name>
    <dbReference type="NCBI Taxonomy" id="32597"/>
    <lineage>
        <taxon>Eukaryota</taxon>
        <taxon>Sar</taxon>
        <taxon>Alveolata</taxon>
        <taxon>Perkinsozoa</taxon>
        <taxon>Perkinsea</taxon>
        <taxon>Perkinsida</taxon>
        <taxon>Perkinsidae</taxon>
        <taxon>Perkinsus</taxon>
    </lineage>
</organism>
<dbReference type="Gene3D" id="3.40.50.150">
    <property type="entry name" value="Vaccinia Virus protein VP39"/>
    <property type="match status" value="1"/>
</dbReference>
<dbReference type="EMBL" id="JABANO010024169">
    <property type="protein sequence ID" value="KAF4722329.1"/>
    <property type="molecule type" value="Genomic_DNA"/>
</dbReference>
<dbReference type="PANTHER" id="PTHR14614:SF132">
    <property type="entry name" value="PROTEIN-LYSINE METHYLTRANSFERASE C42C1.13"/>
    <property type="match status" value="1"/>
</dbReference>
<dbReference type="Proteomes" id="UP000553632">
    <property type="component" value="Unassembled WGS sequence"/>
</dbReference>
<dbReference type="InterPro" id="IPR029063">
    <property type="entry name" value="SAM-dependent_MTases_sf"/>
</dbReference>
<dbReference type="PANTHER" id="PTHR14614">
    <property type="entry name" value="HEPATOCELLULAR CARCINOMA-ASSOCIATED ANTIGEN"/>
    <property type="match status" value="1"/>
</dbReference>
<proteinExistence type="predicted"/>
<reference evidence="1 2" key="1">
    <citation type="submission" date="2020-04" db="EMBL/GenBank/DDBJ databases">
        <title>Perkinsus olseni comparative genomics.</title>
        <authorList>
            <person name="Bogema D.R."/>
        </authorList>
    </citation>
    <scope>NUCLEOTIDE SEQUENCE [LARGE SCALE GENOMIC DNA]</scope>
    <source>
        <strain evidence="1 2">ATCC PRA-207</strain>
    </source>
</reference>
<gene>
    <name evidence="1" type="ORF">FOZ63_026935</name>
</gene>
<dbReference type="SUPFAM" id="SSF53335">
    <property type="entry name" value="S-adenosyl-L-methionine-dependent methyltransferases"/>
    <property type="match status" value="1"/>
</dbReference>
<evidence type="ECO:0000313" key="2">
    <source>
        <dbReference type="Proteomes" id="UP000553632"/>
    </source>
</evidence>
<dbReference type="Pfam" id="PF10294">
    <property type="entry name" value="Methyltransf_16"/>
    <property type="match status" value="1"/>
</dbReference>
<dbReference type="AlphaFoldDB" id="A0A7J6RNI1"/>
<protein>
    <submittedName>
        <fullName evidence="1">Uncharacterized protein</fullName>
    </submittedName>
</protein>